<protein>
    <submittedName>
        <fullName evidence="2">Pertactin autotransporter</fullName>
    </submittedName>
</protein>
<keyword evidence="3" id="KW-1185">Reference proteome</keyword>
<dbReference type="InterPro" id="IPR036709">
    <property type="entry name" value="Autotransporte_beta_dom_sf"/>
</dbReference>
<dbReference type="EMBL" id="CP155573">
    <property type="protein sequence ID" value="XFO67896.1"/>
    <property type="molecule type" value="Genomic_DNA"/>
</dbReference>
<dbReference type="SMART" id="SM00869">
    <property type="entry name" value="Autotransporter"/>
    <property type="match status" value="1"/>
</dbReference>
<dbReference type="PRINTS" id="PR01484">
    <property type="entry name" value="PRTACTNFAMLY"/>
</dbReference>
<dbReference type="PANTHER" id="PTHR35037:SF7">
    <property type="entry name" value="AUTOTRANSPORTER"/>
    <property type="match status" value="1"/>
</dbReference>
<feature type="domain" description="Autotransporter" evidence="1">
    <location>
        <begin position="27"/>
        <end position="288"/>
    </location>
</feature>
<dbReference type="InterPro" id="IPR051551">
    <property type="entry name" value="Autotransporter_adhesion"/>
</dbReference>
<sequence>MLPAALVLLIQTSVNHLRKRLGDLRTVPDTKEGVWTRLYTGNVSNTKYSEVESDYKGIQLGYDTGKQVSDGKIYTGGALSYTTADNSFTRGSGDSKAFDVALYKTWIGKDGHYYDIIAKHGRLTNDYHVTDLSDNYSTADYKTWTSSLSAEYGYRQQLKNGWYLEPQGELTYAHINGVDYTTSSGMNVSQNGINSLTGRLGLGIGKQLTNGNHLYSSLSVLHEFNGKENIQADTLAYSQDMGGTWYEFILGMTAKLSDHSNGYFNVEKLFGGDVRSNWQVNAGCRWSF</sequence>
<dbReference type="NCBIfam" id="TIGR01414">
    <property type="entry name" value="autotrans_barl"/>
    <property type="match status" value="1"/>
</dbReference>
<accession>A0ABZ3IQE7</accession>
<dbReference type="InterPro" id="IPR003991">
    <property type="entry name" value="Pertactin_virulence_factor"/>
</dbReference>
<dbReference type="InterPro" id="IPR005546">
    <property type="entry name" value="Autotransporte_beta"/>
</dbReference>
<name>A0ABZ3IQE7_9FIRM</name>
<reference evidence="2" key="1">
    <citation type="submission" date="2024-05" db="EMBL/GenBank/DDBJ databases">
        <title>Isolation and characterization of Sporomusa carbonis sp. nov., a carboxydotrophic hydrogenogen in the genus of Sporomusa isolated from a charcoal burning pile.</title>
        <authorList>
            <person name="Boeer T."/>
            <person name="Rosenbaum F."/>
            <person name="Eysell L."/>
            <person name="Mueller V."/>
            <person name="Daniel R."/>
            <person name="Poehlein A."/>
        </authorList>
    </citation>
    <scope>NUCLEOTIDE SEQUENCE [LARGE SCALE GENOMIC DNA]</scope>
    <source>
        <strain evidence="2">DSM 10669</strain>
    </source>
</reference>
<organism evidence="2 3">
    <name type="scientific">Sporomusa silvacetica DSM 10669</name>
    <dbReference type="NCBI Taxonomy" id="1123289"/>
    <lineage>
        <taxon>Bacteria</taxon>
        <taxon>Bacillati</taxon>
        <taxon>Bacillota</taxon>
        <taxon>Negativicutes</taxon>
        <taxon>Selenomonadales</taxon>
        <taxon>Sporomusaceae</taxon>
        <taxon>Sporomusa</taxon>
    </lineage>
</organism>
<dbReference type="SUPFAM" id="SSF103515">
    <property type="entry name" value="Autotransporter"/>
    <property type="match status" value="1"/>
</dbReference>
<gene>
    <name evidence="2" type="primary">prn_1</name>
    <name evidence="2" type="ORF">SPSIL_041150</name>
</gene>
<dbReference type="PROSITE" id="PS51208">
    <property type="entry name" value="AUTOTRANSPORTER"/>
    <property type="match status" value="1"/>
</dbReference>
<dbReference type="Pfam" id="PF03797">
    <property type="entry name" value="Autotransporter"/>
    <property type="match status" value="1"/>
</dbReference>
<evidence type="ECO:0000259" key="1">
    <source>
        <dbReference type="PROSITE" id="PS51208"/>
    </source>
</evidence>
<dbReference type="Proteomes" id="UP000216752">
    <property type="component" value="Chromosome"/>
</dbReference>
<proteinExistence type="predicted"/>
<dbReference type="PANTHER" id="PTHR35037">
    <property type="entry name" value="C-TERMINAL REGION OF AIDA-LIKE PROTEIN"/>
    <property type="match status" value="1"/>
</dbReference>
<evidence type="ECO:0000313" key="3">
    <source>
        <dbReference type="Proteomes" id="UP000216752"/>
    </source>
</evidence>
<dbReference type="Gene3D" id="2.40.128.130">
    <property type="entry name" value="Autotransporter beta-domain"/>
    <property type="match status" value="1"/>
</dbReference>
<evidence type="ECO:0000313" key="2">
    <source>
        <dbReference type="EMBL" id="XFO67896.1"/>
    </source>
</evidence>
<dbReference type="InterPro" id="IPR006315">
    <property type="entry name" value="OM_autotransptr_brl_dom"/>
</dbReference>